<evidence type="ECO:0000256" key="9">
    <source>
        <dbReference type="ARBA" id="ARBA00047552"/>
    </source>
</evidence>
<evidence type="ECO:0000259" key="11">
    <source>
        <dbReference type="Pfam" id="PF00133"/>
    </source>
</evidence>
<feature type="domain" description="Aminoacyl-tRNA synthetase class Ia" evidence="11">
    <location>
        <begin position="151"/>
        <end position="493"/>
    </location>
</feature>
<dbReference type="InterPro" id="IPR002303">
    <property type="entry name" value="Valyl-tRNA_ligase"/>
</dbReference>
<evidence type="ECO:0000256" key="10">
    <source>
        <dbReference type="RuleBase" id="RU363035"/>
    </source>
</evidence>
<feature type="domain" description="Methionyl/Valyl/Leucyl/Isoleucyl-tRNA synthetase anticodon-binding" evidence="12">
    <location>
        <begin position="736"/>
        <end position="909"/>
    </location>
</feature>
<dbReference type="Proteomes" id="UP000321934">
    <property type="component" value="Chromosome"/>
</dbReference>
<dbReference type="Gene3D" id="1.10.730.10">
    <property type="entry name" value="Isoleucyl-tRNA Synthetase, Domain 1"/>
    <property type="match status" value="1"/>
</dbReference>
<dbReference type="GO" id="GO:0006438">
    <property type="term" value="P:valyl-tRNA aminoacylation"/>
    <property type="evidence" value="ECO:0007669"/>
    <property type="project" value="InterPro"/>
</dbReference>
<dbReference type="AlphaFoldDB" id="A0A5B8XD95"/>
<organism evidence="13 14">
    <name type="scientific">Candidatus Deianiraea vastatrix</name>
    <dbReference type="NCBI Taxonomy" id="2163644"/>
    <lineage>
        <taxon>Bacteria</taxon>
        <taxon>Pseudomonadati</taxon>
        <taxon>Pseudomonadota</taxon>
        <taxon>Alphaproteobacteria</taxon>
        <taxon>Rickettsiales</taxon>
        <taxon>Candidatus Deianiraeaceae</taxon>
        <taxon>Candidatus Deianiraea</taxon>
    </lineage>
</organism>
<evidence type="ECO:0000256" key="5">
    <source>
        <dbReference type="ARBA" id="ARBA00022840"/>
    </source>
</evidence>
<dbReference type="GO" id="GO:0005524">
    <property type="term" value="F:ATP binding"/>
    <property type="evidence" value="ECO:0007669"/>
    <property type="project" value="UniProtKB-KW"/>
</dbReference>
<accession>A0A5B8XD95</accession>
<comment type="catalytic activity">
    <reaction evidence="9">
        <text>tRNA(Val) + L-valine + ATP = L-valyl-tRNA(Val) + AMP + diphosphate</text>
        <dbReference type="Rhea" id="RHEA:10704"/>
        <dbReference type="Rhea" id="RHEA-COMP:9672"/>
        <dbReference type="Rhea" id="RHEA-COMP:9708"/>
        <dbReference type="ChEBI" id="CHEBI:30616"/>
        <dbReference type="ChEBI" id="CHEBI:33019"/>
        <dbReference type="ChEBI" id="CHEBI:57762"/>
        <dbReference type="ChEBI" id="CHEBI:78442"/>
        <dbReference type="ChEBI" id="CHEBI:78537"/>
        <dbReference type="ChEBI" id="CHEBI:456215"/>
        <dbReference type="EC" id="6.1.1.9"/>
    </reaction>
</comment>
<evidence type="ECO:0000256" key="1">
    <source>
        <dbReference type="ARBA" id="ARBA00013169"/>
    </source>
</evidence>
<dbReference type="EMBL" id="CP029077">
    <property type="protein sequence ID" value="QED22865.1"/>
    <property type="molecule type" value="Genomic_DNA"/>
</dbReference>
<protein>
    <recommendedName>
        <fullName evidence="1">valine--tRNA ligase</fullName>
        <ecNumber evidence="1">6.1.1.9</ecNumber>
    </recommendedName>
    <alternativeName>
        <fullName evidence="8">Valyl-tRNA synthetase</fullName>
    </alternativeName>
</protein>
<dbReference type="CDD" id="cd07962">
    <property type="entry name" value="Anticodon_Ia_Val"/>
    <property type="match status" value="1"/>
</dbReference>
<proteinExistence type="inferred from homology"/>
<dbReference type="InterPro" id="IPR014729">
    <property type="entry name" value="Rossmann-like_a/b/a_fold"/>
</dbReference>
<keyword evidence="2" id="KW-0963">Cytoplasm</keyword>
<comment type="similarity">
    <text evidence="10">Belongs to the class-I aminoacyl-tRNA synthetase family.</text>
</comment>
<dbReference type="PANTHER" id="PTHR11946">
    <property type="entry name" value="VALYL-TRNA SYNTHETASES"/>
    <property type="match status" value="1"/>
</dbReference>
<feature type="domain" description="Aminoacyl-tRNA synthetase class Ia" evidence="11">
    <location>
        <begin position="627"/>
        <end position="683"/>
    </location>
</feature>
<evidence type="ECO:0000256" key="6">
    <source>
        <dbReference type="ARBA" id="ARBA00022917"/>
    </source>
</evidence>
<evidence type="ECO:0000256" key="4">
    <source>
        <dbReference type="ARBA" id="ARBA00022741"/>
    </source>
</evidence>
<feature type="domain" description="Aminoacyl-tRNA synthetase class Ia" evidence="11">
    <location>
        <begin position="10"/>
        <end position="110"/>
    </location>
</feature>
<dbReference type="OrthoDB" id="9810365at2"/>
<dbReference type="InterPro" id="IPR001412">
    <property type="entry name" value="aa-tRNA-synth_I_CS"/>
</dbReference>
<sequence length="956" mass="107779">MSDSNYKFDAKDSNVFSIDTPPPTVSGHLHMGHVFSYCHADFIARFQRMSGKNVFYPIGFDDNGLPTERLVEKITGVKVGFKYSDKSVETLVQITRDFVHNFAQNPSKNNATLVHNLTGISVSDLEKFIKNDGEIKEKLLNFSGKKYDGICEKSQFIEICRIIVNDAEIEFEKLFRTINLSVDWDYKYQSISDNSAKIAQTTFNNLFEKGLIYTKHAPVYWCTADKTATANTEIEDKEMVGVQAEFHFTIENGDKLLVMSTRPEMIPACRALLFNPDDERFNGKKTGQQVVVKMSDGTEVSSIGIDLNGKSAIVPIGLHKVPILADKDVKIDKGTGVVMCCTYGDWQDVIWAKRHNLTEVIIIAEDGKVNAQYAQITKENGSIDSLKVEEARKKAVQIIENDGLLVSKKDISHPVKCAERSGRPLEIIPAQQWYIRVLPFKNILLEMSKLVNFHPQSMRIKLENWINGLSQDWCISRNRFFGIPVPVKSEANDEMQWNCINSDNFPLLVNENCPWVLDTWFTSGLSPHLSTILHENLQNDSLNLEKNPIRKNADPVMSLRPQAHEIIRTWTFVTLVQSYLNLGTKITSETSEIDIHASDLPIEIADKDYIIVKSGDKFLKCDKPNFEHLPWKDIMLSGWCLASDKTKMSKSKGNIVTPTDLIENFGCDAVRYWSGSSTLGADTPYSEGQIKVGQRLVTKLKNAAKLCMQTIETSEIKAKNHDEIIDIALKCSNEIDAAIIQKISAVCTKYSDFMAQFEYSKALDVVEKFFWTDFCDNYLELAKVRSYGLLAQIYSEKTIDENEKIIIIKGQNSVASVMYFVILRILGMFAVFLPNICDEIWQNSTLAQKVSGKNNRITSPNSRGFFAVVLENLEFSQAVIDKYDAITEILDAIRKAKSDANVSLKTGVKEIQIPERLAKIFDDIKTSDGIKDLSYAGIFDLSSMQVANSDEIIVTL</sequence>
<keyword evidence="4 10" id="KW-0547">Nucleotide-binding</keyword>
<evidence type="ECO:0000313" key="13">
    <source>
        <dbReference type="EMBL" id="QED22865.1"/>
    </source>
</evidence>
<dbReference type="Gene3D" id="3.90.740.10">
    <property type="entry name" value="Valyl/Leucyl/Isoleucyl-tRNA synthetase, editing domain"/>
    <property type="match status" value="1"/>
</dbReference>
<evidence type="ECO:0000256" key="3">
    <source>
        <dbReference type="ARBA" id="ARBA00022598"/>
    </source>
</evidence>
<dbReference type="InterPro" id="IPR002300">
    <property type="entry name" value="aa-tRNA-synth_Ia"/>
</dbReference>
<evidence type="ECO:0000259" key="12">
    <source>
        <dbReference type="Pfam" id="PF08264"/>
    </source>
</evidence>
<dbReference type="Gene3D" id="3.40.50.620">
    <property type="entry name" value="HUPs"/>
    <property type="match status" value="3"/>
</dbReference>
<dbReference type="PANTHER" id="PTHR11946:SF93">
    <property type="entry name" value="VALINE--TRNA LIGASE, CHLOROPLASTIC_MITOCHONDRIAL 2"/>
    <property type="match status" value="1"/>
</dbReference>
<evidence type="ECO:0000256" key="2">
    <source>
        <dbReference type="ARBA" id="ARBA00022490"/>
    </source>
</evidence>
<keyword evidence="5 10" id="KW-0067">ATP-binding</keyword>
<dbReference type="GO" id="GO:0002161">
    <property type="term" value="F:aminoacyl-tRNA deacylase activity"/>
    <property type="evidence" value="ECO:0007669"/>
    <property type="project" value="InterPro"/>
</dbReference>
<dbReference type="EC" id="6.1.1.9" evidence="1"/>
<dbReference type="SUPFAM" id="SSF47323">
    <property type="entry name" value="Anticodon-binding domain of a subclass of class I aminoacyl-tRNA synthetases"/>
    <property type="match status" value="1"/>
</dbReference>
<dbReference type="GO" id="GO:0004832">
    <property type="term" value="F:valine-tRNA ligase activity"/>
    <property type="evidence" value="ECO:0007669"/>
    <property type="project" value="UniProtKB-EC"/>
</dbReference>
<dbReference type="InterPro" id="IPR013155">
    <property type="entry name" value="M/V/L/I-tRNA-synth_anticd-bd"/>
</dbReference>
<evidence type="ECO:0000313" key="14">
    <source>
        <dbReference type="Proteomes" id="UP000321934"/>
    </source>
</evidence>
<dbReference type="InterPro" id="IPR009008">
    <property type="entry name" value="Val/Leu/Ile-tRNA-synth_edit"/>
</dbReference>
<dbReference type="Pfam" id="PF00133">
    <property type="entry name" value="tRNA-synt_1"/>
    <property type="match status" value="3"/>
</dbReference>
<dbReference type="GO" id="GO:0005829">
    <property type="term" value="C:cytosol"/>
    <property type="evidence" value="ECO:0007669"/>
    <property type="project" value="TreeGrafter"/>
</dbReference>
<dbReference type="SUPFAM" id="SSF52374">
    <property type="entry name" value="Nucleotidylyl transferase"/>
    <property type="match status" value="1"/>
</dbReference>
<dbReference type="SUPFAM" id="SSF50677">
    <property type="entry name" value="ValRS/IleRS/LeuRS editing domain"/>
    <property type="match status" value="1"/>
</dbReference>
<dbReference type="PROSITE" id="PS00178">
    <property type="entry name" value="AA_TRNA_LIGASE_I"/>
    <property type="match status" value="1"/>
</dbReference>
<dbReference type="InterPro" id="IPR033705">
    <property type="entry name" value="Anticodon_Ia_Val"/>
</dbReference>
<gene>
    <name evidence="13" type="ORF">Deia_00051</name>
</gene>
<dbReference type="InterPro" id="IPR009080">
    <property type="entry name" value="tRNAsynth_Ia_anticodon-bd"/>
</dbReference>
<evidence type="ECO:0000256" key="8">
    <source>
        <dbReference type="ARBA" id="ARBA00029936"/>
    </source>
</evidence>
<keyword evidence="6 10" id="KW-0648">Protein biosynthesis</keyword>
<dbReference type="Pfam" id="PF08264">
    <property type="entry name" value="Anticodon_1"/>
    <property type="match status" value="1"/>
</dbReference>
<reference evidence="13 14" key="1">
    <citation type="journal article" date="2019" name="ISME J.">
        <title>Deianiraea, an extracellular bacterium associated with the ciliate Paramecium, suggests an alternative scenario for the evolution of Rickettsiales.</title>
        <authorList>
            <person name="Castelli M."/>
            <person name="Sabaneyeva E."/>
            <person name="Lanzoni O."/>
            <person name="Lebedeva N."/>
            <person name="Floriano A.M."/>
            <person name="Gaiarsa S."/>
            <person name="Benken K."/>
            <person name="Modeo L."/>
            <person name="Bandi C."/>
            <person name="Potekhin A."/>
            <person name="Sassera D."/>
            <person name="Petroni G."/>
        </authorList>
    </citation>
    <scope>NUCLEOTIDE SEQUENCE [LARGE SCALE GENOMIC DNA]</scope>
    <source>
        <strain evidence="13">CyL4-1</strain>
    </source>
</reference>
<keyword evidence="3 10" id="KW-0436">Ligase</keyword>
<keyword evidence="14" id="KW-1185">Reference proteome</keyword>
<dbReference type="RefSeq" id="WP_146820173.1">
    <property type="nucleotide sequence ID" value="NZ_CP029077.1"/>
</dbReference>
<keyword evidence="7 10" id="KW-0030">Aminoacyl-tRNA synthetase</keyword>
<evidence type="ECO:0000256" key="7">
    <source>
        <dbReference type="ARBA" id="ARBA00023146"/>
    </source>
</evidence>
<name>A0A5B8XD95_9RICK</name>